<accession>A0A7C5I214</accession>
<evidence type="ECO:0000259" key="3">
    <source>
        <dbReference type="Pfam" id="PF09972"/>
    </source>
</evidence>
<name>A0A7C5I214_9BACT</name>
<feature type="transmembrane region" description="Helical" evidence="2">
    <location>
        <begin position="182"/>
        <end position="202"/>
    </location>
</feature>
<feature type="region of interest" description="Disordered" evidence="1">
    <location>
        <begin position="505"/>
        <end position="528"/>
    </location>
</feature>
<dbReference type="AlphaFoldDB" id="A0A7C5I214"/>
<evidence type="ECO:0000256" key="1">
    <source>
        <dbReference type="SAM" id="MobiDB-lite"/>
    </source>
</evidence>
<organism evidence="5">
    <name type="scientific">Kosmotoga arenicorallina</name>
    <dbReference type="NCBI Taxonomy" id="688066"/>
    <lineage>
        <taxon>Bacteria</taxon>
        <taxon>Thermotogati</taxon>
        <taxon>Thermotogota</taxon>
        <taxon>Thermotogae</taxon>
        <taxon>Kosmotogales</taxon>
        <taxon>Kosmotogaceae</taxon>
        <taxon>Kosmotoga</taxon>
    </lineage>
</organism>
<dbReference type="Pfam" id="PF20990">
    <property type="entry name" value="DUF2207_C"/>
    <property type="match status" value="1"/>
</dbReference>
<dbReference type="InterPro" id="IPR048389">
    <property type="entry name" value="YciQ-like_C"/>
</dbReference>
<keyword evidence="2" id="KW-0812">Transmembrane</keyword>
<protein>
    <submittedName>
        <fullName evidence="5">DUF2207 domain-containing protein</fullName>
    </submittedName>
</protein>
<reference evidence="5" key="1">
    <citation type="journal article" date="2020" name="mSystems">
        <title>Genome- and Community-Level Interaction Insights into Carbon Utilization and Element Cycling Functions of Hydrothermarchaeota in Hydrothermal Sediment.</title>
        <authorList>
            <person name="Zhou Z."/>
            <person name="Liu Y."/>
            <person name="Xu W."/>
            <person name="Pan J."/>
            <person name="Luo Z.H."/>
            <person name="Li M."/>
        </authorList>
    </citation>
    <scope>NUCLEOTIDE SEQUENCE [LARGE SCALE GENOMIC DNA]</scope>
    <source>
        <strain evidence="5">HyVt-80</strain>
    </source>
</reference>
<dbReference type="EMBL" id="DRTH01000253">
    <property type="protein sequence ID" value="HHF08948.1"/>
    <property type="molecule type" value="Genomic_DNA"/>
</dbReference>
<sequence length="528" mass="60311">YRGLIRKVPSDWVEYSDLKVWTEGMDYTKIENYSTKNSIDLKVWLVPYNGSPRNPSKGGDLVTLHITYKVEGIVQKGNDISQIFRKYWGEGWGQPVKDLTAVFIFPDQLKPIQIYSHPPVKPTNEGNQYIFEVKNMPSHTFGEVRFLFPEGFFENAKSGNFDLEDIKNIEESFKQKVDFWKYQLPIILAVLTIVVFFLLFYFMGREHNINYNAYYERELPSKDEPELVNAVVKKLCMGVDNDGLGACILNLYRRGYVDFNVNPKKEKVEGIIIKRTTGNDLADTERQLLSFFAKYAANIGDQKIFDFDELKRRFRRSQKEAKQFTQELNAWKSLIKGKVKERKYLLSAGAGLSKLYSIFLIFISFIALFTISNSYEIGFLSTFAKYIYGIFCITGAIVLFLPVDVFGRWTKTGREYYLKWKNFENYLKDYSLLSEYPPSSVILWEEYLVYATALGIAEEVRKHMSKIIPEELWKREGGHMYMYYPYGLYISRDFGSVASTAVASSSSSSSGGAGGVGGGSGGGGGGAF</sequence>
<feature type="transmembrane region" description="Helical" evidence="2">
    <location>
        <begin position="344"/>
        <end position="371"/>
    </location>
</feature>
<dbReference type="Pfam" id="PF09972">
    <property type="entry name" value="DUF2207"/>
    <property type="match status" value="1"/>
</dbReference>
<gene>
    <name evidence="5" type="ORF">ENL26_04210</name>
</gene>
<comment type="caution">
    <text evidence="5">The sequence shown here is derived from an EMBL/GenBank/DDBJ whole genome shotgun (WGS) entry which is preliminary data.</text>
</comment>
<evidence type="ECO:0000256" key="2">
    <source>
        <dbReference type="SAM" id="Phobius"/>
    </source>
</evidence>
<proteinExistence type="predicted"/>
<dbReference type="InterPro" id="IPR018702">
    <property type="entry name" value="DUF2207"/>
</dbReference>
<feature type="transmembrane region" description="Helical" evidence="2">
    <location>
        <begin position="386"/>
        <end position="406"/>
    </location>
</feature>
<feature type="compositionally biased region" description="Gly residues" evidence="1">
    <location>
        <begin position="511"/>
        <end position="528"/>
    </location>
</feature>
<keyword evidence="2" id="KW-0472">Membrane</keyword>
<feature type="domain" description="DUF2207" evidence="3">
    <location>
        <begin position="1"/>
        <end position="148"/>
    </location>
</feature>
<keyword evidence="2" id="KW-1133">Transmembrane helix</keyword>
<feature type="domain" description="Predicted membrane protein YciQ-like C-terminal" evidence="4">
    <location>
        <begin position="213"/>
        <end position="464"/>
    </location>
</feature>
<feature type="non-terminal residue" evidence="5">
    <location>
        <position position="1"/>
    </location>
</feature>
<evidence type="ECO:0000313" key="5">
    <source>
        <dbReference type="EMBL" id="HHF08948.1"/>
    </source>
</evidence>
<dbReference type="Proteomes" id="UP000886129">
    <property type="component" value="Unassembled WGS sequence"/>
</dbReference>
<evidence type="ECO:0000259" key="4">
    <source>
        <dbReference type="Pfam" id="PF20990"/>
    </source>
</evidence>